<gene>
    <name evidence="2" type="ORF">Gotri_019143</name>
</gene>
<keyword evidence="1" id="KW-0812">Transmembrane</keyword>
<keyword evidence="3" id="KW-1185">Reference proteome</keyword>
<name>A0A7J9EBW3_9ROSI</name>
<evidence type="ECO:0000256" key="1">
    <source>
        <dbReference type="SAM" id="Phobius"/>
    </source>
</evidence>
<feature type="transmembrane region" description="Helical" evidence="1">
    <location>
        <begin position="7"/>
        <end position="25"/>
    </location>
</feature>
<dbReference type="EMBL" id="JABEZW010000007">
    <property type="protein sequence ID" value="MBA0770516.1"/>
    <property type="molecule type" value="Genomic_DNA"/>
</dbReference>
<reference evidence="2 3" key="1">
    <citation type="journal article" date="2019" name="Genome Biol. Evol.">
        <title>Insights into the evolution of the New World diploid cottons (Gossypium, subgenus Houzingenia) based on genome sequencing.</title>
        <authorList>
            <person name="Grover C.E."/>
            <person name="Arick M.A. 2nd"/>
            <person name="Thrash A."/>
            <person name="Conover J.L."/>
            <person name="Sanders W.S."/>
            <person name="Peterson D.G."/>
            <person name="Frelichowski J.E."/>
            <person name="Scheffler J.A."/>
            <person name="Scheffler B.E."/>
            <person name="Wendel J.F."/>
        </authorList>
    </citation>
    <scope>NUCLEOTIDE SEQUENCE [LARGE SCALE GENOMIC DNA]</scope>
    <source>
        <strain evidence="2">8</strain>
        <tissue evidence="2">Leaf</tissue>
    </source>
</reference>
<organism evidence="2 3">
    <name type="scientific">Gossypium trilobum</name>
    <dbReference type="NCBI Taxonomy" id="34281"/>
    <lineage>
        <taxon>Eukaryota</taxon>
        <taxon>Viridiplantae</taxon>
        <taxon>Streptophyta</taxon>
        <taxon>Embryophyta</taxon>
        <taxon>Tracheophyta</taxon>
        <taxon>Spermatophyta</taxon>
        <taxon>Magnoliopsida</taxon>
        <taxon>eudicotyledons</taxon>
        <taxon>Gunneridae</taxon>
        <taxon>Pentapetalae</taxon>
        <taxon>rosids</taxon>
        <taxon>malvids</taxon>
        <taxon>Malvales</taxon>
        <taxon>Malvaceae</taxon>
        <taxon>Malvoideae</taxon>
        <taxon>Gossypium</taxon>
    </lineage>
</organism>
<dbReference type="Proteomes" id="UP000593568">
    <property type="component" value="Unassembled WGS sequence"/>
</dbReference>
<sequence length="29" mass="3653">MLFGIRFLLYLMKLWILLVLQLYHLKILF</sequence>
<proteinExistence type="predicted"/>
<keyword evidence="1" id="KW-0472">Membrane</keyword>
<comment type="caution">
    <text evidence="2">The sequence shown here is derived from an EMBL/GenBank/DDBJ whole genome shotgun (WGS) entry which is preliminary data.</text>
</comment>
<accession>A0A7J9EBW3</accession>
<evidence type="ECO:0000313" key="3">
    <source>
        <dbReference type="Proteomes" id="UP000593568"/>
    </source>
</evidence>
<protein>
    <submittedName>
        <fullName evidence="2">Uncharacterized protein</fullName>
    </submittedName>
</protein>
<dbReference type="AlphaFoldDB" id="A0A7J9EBW3"/>
<evidence type="ECO:0000313" key="2">
    <source>
        <dbReference type="EMBL" id="MBA0770516.1"/>
    </source>
</evidence>
<keyword evidence="1" id="KW-1133">Transmembrane helix</keyword>